<keyword evidence="2" id="KW-1185">Reference proteome</keyword>
<reference evidence="1 2" key="1">
    <citation type="submission" date="2019-08" db="EMBL/GenBank/DDBJ databases">
        <authorList>
            <person name="Dhanesh K."/>
            <person name="Kumar G."/>
            <person name="Sasikala C."/>
            <person name="Venkata Ramana C."/>
        </authorList>
    </citation>
    <scope>NUCLEOTIDE SEQUENCE [LARGE SCALE GENOMIC DNA]</scope>
    <source>
        <strain evidence="1 2">JC645</strain>
    </source>
</reference>
<comment type="caution">
    <text evidence="1">The sequence shown here is derived from an EMBL/GenBank/DDBJ whole genome shotgun (WGS) entry which is preliminary data.</text>
</comment>
<evidence type="ECO:0000313" key="1">
    <source>
        <dbReference type="EMBL" id="KAA5540408.1"/>
    </source>
</evidence>
<accession>A0A5M6CYV7</accession>
<proteinExistence type="predicted"/>
<dbReference type="Proteomes" id="UP000324479">
    <property type="component" value="Unassembled WGS sequence"/>
</dbReference>
<dbReference type="RefSeq" id="WP_150078353.1">
    <property type="nucleotide sequence ID" value="NZ_VWOX01000013.1"/>
</dbReference>
<sequence>MKIVRHNPNVLHDGVKHCFTRSLSRPWLAVGLLIVCGSSAVAQSDLPIPPRTDLATELATDLTSPAAFQQPSDPANELPALSLIEQVIDRLANGPAFDGKVRQRVRAAGREIVGVGTYTQVGGGTGRFAMQMTMMDGEGKHTLHQVSDGRLAWTRTEIGDEVSLTRVDVGWLDEGARTLRRQDRIKPSMKVGGLTEMLDTIRRDYDLHLGLSQLDGRRLYVIVGNLKSSRRETIEQDLRGDKWPALYPTRVHVAVTADNEPDSDFGKGLPVRIEHWGDPSEESEIDDPRTIAERQRAPEAKPTRQLISLFEFYSIQPITPPPIDKFQLENQDASITFVNETSRYEDRFDIRVSAKERAKYR</sequence>
<dbReference type="EMBL" id="VWOX01000013">
    <property type="protein sequence ID" value="KAA5540408.1"/>
    <property type="molecule type" value="Genomic_DNA"/>
</dbReference>
<dbReference type="AlphaFoldDB" id="A0A5M6CYV7"/>
<organism evidence="1 2">
    <name type="scientific">Roseiconus nitratireducens</name>
    <dbReference type="NCBI Taxonomy" id="2605748"/>
    <lineage>
        <taxon>Bacteria</taxon>
        <taxon>Pseudomonadati</taxon>
        <taxon>Planctomycetota</taxon>
        <taxon>Planctomycetia</taxon>
        <taxon>Pirellulales</taxon>
        <taxon>Pirellulaceae</taxon>
        <taxon>Roseiconus</taxon>
    </lineage>
</organism>
<evidence type="ECO:0000313" key="2">
    <source>
        <dbReference type="Proteomes" id="UP000324479"/>
    </source>
</evidence>
<protein>
    <submittedName>
        <fullName evidence="1">Uncharacterized protein</fullName>
    </submittedName>
</protein>
<name>A0A5M6CYV7_9BACT</name>
<gene>
    <name evidence="1" type="ORF">FYK55_20545</name>
</gene>